<gene>
    <name evidence="1" type="ORF">XccvBFoX7_gp67c</name>
</gene>
<sequence length="34" mass="3940">MKVPDERSLLAQKFGIIATTVAFDSKIRYYSYIN</sequence>
<reference evidence="1" key="1">
    <citation type="submission" date="2020-03" db="EMBL/GenBank/DDBJ databases">
        <title>Development of an integrated pest management strategy to control Xanthomonas campestris pv. campestris by using bacteriophages.</title>
        <authorList>
            <person name="Fortuna K.J."/>
            <person name="Holtappels D."/>
            <person name="Lavigne R."/>
            <person name="Wagemans J."/>
        </authorList>
    </citation>
    <scope>NUCLEOTIDE SEQUENCE</scope>
</reference>
<proteinExistence type="predicted"/>
<name>A0A858NRL8_9CAUD</name>
<evidence type="ECO:0000313" key="1">
    <source>
        <dbReference type="EMBL" id="QJB22224.1"/>
    </source>
</evidence>
<dbReference type="Proteomes" id="UP000671870">
    <property type="component" value="Segment"/>
</dbReference>
<dbReference type="EMBL" id="MT161387">
    <property type="protein sequence ID" value="QJB22224.1"/>
    <property type="molecule type" value="Genomic_DNA"/>
</dbReference>
<organism evidence="1 2">
    <name type="scientific">Xanthomonas phage FoX7</name>
    <dbReference type="NCBI Taxonomy" id="2723903"/>
    <lineage>
        <taxon>Viruses</taxon>
        <taxon>Duplodnaviria</taxon>
        <taxon>Heunggongvirae</taxon>
        <taxon>Uroviricota</taxon>
        <taxon>Caudoviricetes</taxon>
        <taxon>Lindbergviridae</taxon>
        <taxon>Carpasinavirus</taxon>
        <taxon>Carpasinavirus FoX6</taxon>
        <taxon>Carpasinavirus XcP1</taxon>
    </lineage>
</organism>
<evidence type="ECO:0000313" key="2">
    <source>
        <dbReference type="Proteomes" id="UP000671870"/>
    </source>
</evidence>
<protein>
    <submittedName>
        <fullName evidence="1">Uncharacterized protein</fullName>
    </submittedName>
</protein>
<accession>A0A858NRL8</accession>